<comment type="subcellular location">
    <subcellularLocation>
        <location evidence="4">Cytoplasm</location>
    </subcellularLocation>
</comment>
<dbReference type="PANTHER" id="PTHR31760">
    <property type="entry name" value="S-ADENOSYL-L-METHIONINE-DEPENDENT METHYLTRANSFERASES SUPERFAMILY PROTEIN"/>
    <property type="match status" value="1"/>
</dbReference>
<dbReference type="NCBIfam" id="TIGR00138">
    <property type="entry name" value="rsmG_gidB"/>
    <property type="match status" value="1"/>
</dbReference>
<reference evidence="5 6" key="1">
    <citation type="submission" date="2021-04" db="EMBL/GenBank/DDBJ databases">
        <authorList>
            <person name="Pira H."/>
            <person name="Risdian C."/>
            <person name="Wink J."/>
        </authorList>
    </citation>
    <scope>NUCLEOTIDE SEQUENCE [LARGE SCALE GENOMIC DNA]</scope>
    <source>
        <strain evidence="5 6">WH131</strain>
    </source>
</reference>
<dbReference type="Proteomes" id="UP000699975">
    <property type="component" value="Unassembled WGS sequence"/>
</dbReference>
<keyword evidence="1 4" id="KW-0489">Methyltransferase</keyword>
<protein>
    <recommendedName>
        <fullName evidence="4">Ribosomal RNA small subunit methyltransferase G</fullName>
        <ecNumber evidence="4">2.1.1.170</ecNumber>
    </recommendedName>
    <alternativeName>
        <fullName evidence="4">16S rRNA 7-methylguanosine methyltransferase</fullName>
        <shortName evidence="4">16S rRNA m7G methyltransferase</shortName>
    </alternativeName>
</protein>
<comment type="catalytic activity">
    <reaction evidence="4">
        <text>guanosine(527) in 16S rRNA + S-adenosyl-L-methionine = N(7)-methylguanosine(527) in 16S rRNA + S-adenosyl-L-homocysteine</text>
        <dbReference type="Rhea" id="RHEA:42732"/>
        <dbReference type="Rhea" id="RHEA-COMP:10209"/>
        <dbReference type="Rhea" id="RHEA-COMP:10210"/>
        <dbReference type="ChEBI" id="CHEBI:57856"/>
        <dbReference type="ChEBI" id="CHEBI:59789"/>
        <dbReference type="ChEBI" id="CHEBI:74269"/>
        <dbReference type="ChEBI" id="CHEBI:74480"/>
        <dbReference type="EC" id="2.1.1.170"/>
    </reaction>
</comment>
<dbReference type="InterPro" id="IPR003682">
    <property type="entry name" value="rRNA_ssu_MeTfrase_G"/>
</dbReference>
<keyword evidence="6" id="KW-1185">Reference proteome</keyword>
<gene>
    <name evidence="4 5" type="primary">rsmG</name>
    <name evidence="5" type="ORF">KCG45_05365</name>
</gene>
<name>A0ABS6SKP4_9SPHN</name>
<evidence type="ECO:0000313" key="6">
    <source>
        <dbReference type="Proteomes" id="UP000699975"/>
    </source>
</evidence>
<comment type="caution">
    <text evidence="4">Lacks conserved residue(s) required for the propagation of feature annotation.</text>
</comment>
<organism evidence="5 6">
    <name type="scientific">Erythrobacter ani</name>
    <dbReference type="NCBI Taxonomy" id="2827235"/>
    <lineage>
        <taxon>Bacteria</taxon>
        <taxon>Pseudomonadati</taxon>
        <taxon>Pseudomonadota</taxon>
        <taxon>Alphaproteobacteria</taxon>
        <taxon>Sphingomonadales</taxon>
        <taxon>Erythrobacteraceae</taxon>
        <taxon>Erythrobacter/Porphyrobacter group</taxon>
        <taxon>Erythrobacter</taxon>
    </lineage>
</organism>
<dbReference type="RefSeq" id="WP_218316038.1">
    <property type="nucleotide sequence ID" value="NZ_JAGSPB010000001.1"/>
</dbReference>
<feature type="binding site" evidence="4">
    <location>
        <position position="85"/>
    </location>
    <ligand>
        <name>S-adenosyl-L-methionine</name>
        <dbReference type="ChEBI" id="CHEBI:59789"/>
    </ligand>
</feature>
<evidence type="ECO:0000256" key="2">
    <source>
        <dbReference type="ARBA" id="ARBA00022679"/>
    </source>
</evidence>
<proteinExistence type="inferred from homology"/>
<evidence type="ECO:0000256" key="1">
    <source>
        <dbReference type="ARBA" id="ARBA00022603"/>
    </source>
</evidence>
<evidence type="ECO:0000256" key="4">
    <source>
        <dbReference type="HAMAP-Rule" id="MF_00074"/>
    </source>
</evidence>
<dbReference type="Pfam" id="PF02527">
    <property type="entry name" value="GidB"/>
    <property type="match status" value="1"/>
</dbReference>
<keyword evidence="3 4" id="KW-0949">S-adenosyl-L-methionine</keyword>
<keyword evidence="2 4" id="KW-0808">Transferase</keyword>
<dbReference type="EC" id="2.1.1.170" evidence="4"/>
<evidence type="ECO:0000256" key="3">
    <source>
        <dbReference type="ARBA" id="ARBA00022691"/>
    </source>
</evidence>
<dbReference type="GO" id="GO:0008168">
    <property type="term" value="F:methyltransferase activity"/>
    <property type="evidence" value="ECO:0007669"/>
    <property type="project" value="UniProtKB-KW"/>
</dbReference>
<evidence type="ECO:0000313" key="5">
    <source>
        <dbReference type="EMBL" id="MBV7265600.1"/>
    </source>
</evidence>
<comment type="similarity">
    <text evidence="4">Belongs to the methyltransferase superfamily. RNA methyltransferase RsmG family.</text>
</comment>
<dbReference type="HAMAP" id="MF_00074">
    <property type="entry name" value="16SrRNA_methyltr_G"/>
    <property type="match status" value="1"/>
</dbReference>
<dbReference type="PANTHER" id="PTHR31760:SF0">
    <property type="entry name" value="S-ADENOSYL-L-METHIONINE-DEPENDENT METHYLTRANSFERASES SUPERFAMILY PROTEIN"/>
    <property type="match status" value="1"/>
</dbReference>
<dbReference type="GO" id="GO:0032259">
    <property type="term" value="P:methylation"/>
    <property type="evidence" value="ECO:0007669"/>
    <property type="project" value="UniProtKB-KW"/>
</dbReference>
<feature type="binding site" evidence="4">
    <location>
        <position position="150"/>
    </location>
    <ligand>
        <name>S-adenosyl-L-methionine</name>
        <dbReference type="ChEBI" id="CHEBI:59789"/>
    </ligand>
</feature>
<comment type="caution">
    <text evidence="5">The sequence shown here is derived from an EMBL/GenBank/DDBJ whole genome shotgun (WGS) entry which is preliminary data.</text>
</comment>
<keyword evidence="4" id="KW-0963">Cytoplasm</keyword>
<dbReference type="EMBL" id="JAGSPB010000001">
    <property type="protein sequence ID" value="MBV7265600.1"/>
    <property type="molecule type" value="Genomic_DNA"/>
</dbReference>
<accession>A0ABS6SKP4</accession>
<comment type="function">
    <text evidence="4">Specifically methylates the N7 position of guanine in position 527 of 16S rRNA.</text>
</comment>
<sequence length="216" mass="23968">MTPVTLVESEADARAYVGKFVDAAATDRLGRFAELLIEENKHQNLISRASEKHIWQRHIADSAQLLEHVPRETLEREEALWLDLGTGAGPPGLVIAALLPDLQVRLVESRARRVAFLKDCVEKLGLDRCQVLGDRLERVQPFHASVISARAFAPLDKLLRLSAPFSTAATTHLLPKGRSAAHELEQQKAPIRKMFHVEQSLTDRDAGIIVSSPSHK</sequence>
<keyword evidence="4" id="KW-0698">rRNA processing</keyword>
<feature type="binding site" evidence="4">
    <location>
        <begin position="136"/>
        <end position="137"/>
    </location>
    <ligand>
        <name>S-adenosyl-L-methionine</name>
        <dbReference type="ChEBI" id="CHEBI:59789"/>
    </ligand>
</feature>